<dbReference type="InterPro" id="IPR009057">
    <property type="entry name" value="Homeodomain-like_sf"/>
</dbReference>
<dbReference type="EMBL" id="JAFIRA010000001">
    <property type="protein sequence ID" value="MCJ2541502.1"/>
    <property type="molecule type" value="Genomic_DNA"/>
</dbReference>
<gene>
    <name evidence="8" type="ORF">JX360_01040</name>
</gene>
<evidence type="ECO:0000256" key="3">
    <source>
        <dbReference type="ARBA" id="ARBA00023125"/>
    </source>
</evidence>
<reference evidence="8" key="1">
    <citation type="submission" date="2021-02" db="EMBL/GenBank/DDBJ databases">
        <title>The CRISPR/cas machinery reduction and long-range gene transfer in the hot spring cyanobacterium Synechococcus.</title>
        <authorList>
            <person name="Dvorak P."/>
            <person name="Jahodarova E."/>
            <person name="Hasler P."/>
            <person name="Poulickova A."/>
        </authorList>
    </citation>
    <scope>NUCLEOTIDE SEQUENCE</scope>
    <source>
        <strain evidence="8">Rupite</strain>
    </source>
</reference>
<dbReference type="InterPro" id="IPR018060">
    <property type="entry name" value="HTH_AraC"/>
</dbReference>
<evidence type="ECO:0000313" key="9">
    <source>
        <dbReference type="Proteomes" id="UP000830835"/>
    </source>
</evidence>
<dbReference type="Gene3D" id="3.40.50.2300">
    <property type="match status" value="1"/>
</dbReference>
<dbReference type="InterPro" id="IPR011006">
    <property type="entry name" value="CheY-like_superfamily"/>
</dbReference>
<dbReference type="PROSITE" id="PS50110">
    <property type="entry name" value="RESPONSE_REGULATORY"/>
    <property type="match status" value="1"/>
</dbReference>
<evidence type="ECO:0000256" key="2">
    <source>
        <dbReference type="ARBA" id="ARBA00023015"/>
    </source>
</evidence>
<evidence type="ECO:0000259" key="6">
    <source>
        <dbReference type="PROSITE" id="PS01124"/>
    </source>
</evidence>
<dbReference type="Pfam" id="PF00072">
    <property type="entry name" value="Response_reg"/>
    <property type="match status" value="1"/>
</dbReference>
<dbReference type="PANTHER" id="PTHR48111:SF4">
    <property type="entry name" value="DNA-BINDING DUAL TRANSCRIPTIONAL REGULATOR OMPR"/>
    <property type="match status" value="1"/>
</dbReference>
<dbReference type="SMART" id="SM00342">
    <property type="entry name" value="HTH_ARAC"/>
    <property type="match status" value="1"/>
</dbReference>
<protein>
    <submittedName>
        <fullName evidence="8">Response regulator</fullName>
    </submittedName>
</protein>
<keyword evidence="3" id="KW-0238">DNA-binding</keyword>
<organism evidence="8 9">
    <name type="scientific">Thermostichus vulcanus str. 'Rupite'</name>
    <dbReference type="NCBI Taxonomy" id="2813851"/>
    <lineage>
        <taxon>Bacteria</taxon>
        <taxon>Bacillati</taxon>
        <taxon>Cyanobacteriota</taxon>
        <taxon>Cyanophyceae</taxon>
        <taxon>Thermostichales</taxon>
        <taxon>Thermostichaceae</taxon>
        <taxon>Thermostichus</taxon>
    </lineage>
</organism>
<proteinExistence type="predicted"/>
<dbReference type="PROSITE" id="PS01124">
    <property type="entry name" value="HTH_ARAC_FAMILY_2"/>
    <property type="match status" value="1"/>
</dbReference>
<evidence type="ECO:0000256" key="1">
    <source>
        <dbReference type="ARBA" id="ARBA00022553"/>
    </source>
</evidence>
<keyword evidence="2" id="KW-0805">Transcription regulation</keyword>
<evidence type="ECO:0000313" key="8">
    <source>
        <dbReference type="EMBL" id="MCJ2541502.1"/>
    </source>
</evidence>
<dbReference type="Proteomes" id="UP000830835">
    <property type="component" value="Unassembled WGS sequence"/>
</dbReference>
<keyword evidence="4" id="KW-0804">Transcription</keyword>
<dbReference type="InterPro" id="IPR039420">
    <property type="entry name" value="WalR-like"/>
</dbReference>
<dbReference type="InterPro" id="IPR001789">
    <property type="entry name" value="Sig_transdc_resp-reg_receiver"/>
</dbReference>
<accession>A0ABT0C6S9</accession>
<dbReference type="PANTHER" id="PTHR48111">
    <property type="entry name" value="REGULATOR OF RPOS"/>
    <property type="match status" value="1"/>
</dbReference>
<dbReference type="SMART" id="SM00448">
    <property type="entry name" value="REC"/>
    <property type="match status" value="1"/>
</dbReference>
<comment type="caution">
    <text evidence="8">The sequence shown here is derived from an EMBL/GenBank/DDBJ whole genome shotgun (WGS) entry which is preliminary data.</text>
</comment>
<dbReference type="Pfam" id="PF12833">
    <property type="entry name" value="HTH_18"/>
    <property type="match status" value="1"/>
</dbReference>
<evidence type="ECO:0000256" key="4">
    <source>
        <dbReference type="ARBA" id="ARBA00023163"/>
    </source>
</evidence>
<sequence>MSRVLVIEDEPRTRQIFLHCLQLEGFEVFGAENGRLGLEQARTHRPDLIICDIMMPELDGYQVLQTLQQDPTTAWIPVIFLTAKVARQDVRQGMVLGADDYLTKPCTVDEFLTTINARLRKQAFLHHRASLTSAINTADSHSTDSKRDFQYPTHPKLAAVFEYIEAHYAEPIDLTDVARAVGYSPAYLTTLLRKQTGHSVKDWITERRMAEARRLLRHSQASIKHVGQAVGYVDPAYFARHFRQRHGIPPLLWREQQGRFFQA</sequence>
<dbReference type="SUPFAM" id="SSF46689">
    <property type="entry name" value="Homeodomain-like"/>
    <property type="match status" value="2"/>
</dbReference>
<evidence type="ECO:0000259" key="7">
    <source>
        <dbReference type="PROSITE" id="PS50110"/>
    </source>
</evidence>
<name>A0ABT0C6S9_THEVL</name>
<keyword evidence="1 5" id="KW-0597">Phosphoprotein</keyword>
<feature type="domain" description="Response regulatory" evidence="7">
    <location>
        <begin position="3"/>
        <end position="119"/>
    </location>
</feature>
<dbReference type="SUPFAM" id="SSF52172">
    <property type="entry name" value="CheY-like"/>
    <property type="match status" value="1"/>
</dbReference>
<feature type="domain" description="HTH araC/xylS-type" evidence="6">
    <location>
        <begin position="158"/>
        <end position="256"/>
    </location>
</feature>
<feature type="modified residue" description="4-aspartylphosphate" evidence="5">
    <location>
        <position position="52"/>
    </location>
</feature>
<keyword evidence="9" id="KW-1185">Reference proteome</keyword>
<dbReference type="CDD" id="cd17574">
    <property type="entry name" value="REC_OmpR"/>
    <property type="match status" value="1"/>
</dbReference>
<evidence type="ECO:0000256" key="5">
    <source>
        <dbReference type="PROSITE-ProRule" id="PRU00169"/>
    </source>
</evidence>
<dbReference type="Gene3D" id="1.10.10.60">
    <property type="entry name" value="Homeodomain-like"/>
    <property type="match status" value="2"/>
</dbReference>
<dbReference type="RefSeq" id="WP_244348516.1">
    <property type="nucleotide sequence ID" value="NZ_JAFIRA010000001.1"/>
</dbReference>